<dbReference type="EMBL" id="JACOPH010000009">
    <property type="protein sequence ID" value="MBC5714675.1"/>
    <property type="molecule type" value="Genomic_DNA"/>
</dbReference>
<reference evidence="2" key="1">
    <citation type="submission" date="2020-08" db="EMBL/GenBank/DDBJ databases">
        <title>Genome public.</title>
        <authorList>
            <person name="Liu C."/>
            <person name="Sun Q."/>
        </authorList>
    </citation>
    <scope>NUCLEOTIDE SEQUENCE</scope>
    <source>
        <strain evidence="2">BX1005</strain>
    </source>
</reference>
<comment type="caution">
    <text evidence="2">The sequence shown here is derived from an EMBL/GenBank/DDBJ whole genome shotgun (WGS) entry which is preliminary data.</text>
</comment>
<evidence type="ECO:0000313" key="2">
    <source>
        <dbReference type="EMBL" id="MBC5714675.1"/>
    </source>
</evidence>
<evidence type="ECO:0000313" key="3">
    <source>
        <dbReference type="Proteomes" id="UP000606720"/>
    </source>
</evidence>
<dbReference type="Gene3D" id="2.30.30.320">
    <property type="entry name" value="DUF1653-like domain"/>
    <property type="match status" value="1"/>
</dbReference>
<proteinExistence type="predicted"/>
<name>A0A923LQV5_9FIRM</name>
<keyword evidence="3" id="KW-1185">Reference proteome</keyword>
<dbReference type="RefSeq" id="WP_186867311.1">
    <property type="nucleotide sequence ID" value="NZ_JACOPH010000009.1"/>
</dbReference>
<sequence>MDRQIPRPGEIYIHFKKKAYQIICVASHSETREKMVVYQALYGDFGCYVRPLEMFLSEVDHEKYPDVTQKYRFELADEVKENAPEDTMAKSLEVNPHQVDIVDLSNDEPAVSDAEGMKETEEQADPALLVFLDADTLEEKYEILKSMRDSMTDRLVDDFAVALDIVIPEGNLNIRYQQLLSSVRTMQRFENTRFR</sequence>
<evidence type="ECO:0000259" key="1">
    <source>
        <dbReference type="Pfam" id="PF07866"/>
    </source>
</evidence>
<organism evidence="2 3">
    <name type="scientific">Roseburia zhanii</name>
    <dbReference type="NCBI Taxonomy" id="2763064"/>
    <lineage>
        <taxon>Bacteria</taxon>
        <taxon>Bacillati</taxon>
        <taxon>Bacillota</taxon>
        <taxon>Clostridia</taxon>
        <taxon>Lachnospirales</taxon>
        <taxon>Lachnospiraceae</taxon>
        <taxon>Roseburia</taxon>
    </lineage>
</organism>
<dbReference type="Proteomes" id="UP000606720">
    <property type="component" value="Unassembled WGS sequence"/>
</dbReference>
<protein>
    <submittedName>
        <fullName evidence="2">DUF1653 domain-containing protein</fullName>
    </submittedName>
</protein>
<dbReference type="AlphaFoldDB" id="A0A923LQV5"/>
<gene>
    <name evidence="2" type="ORF">H8S17_10785</name>
</gene>
<accession>A0A923LQV5</accession>
<dbReference type="Pfam" id="PF07866">
    <property type="entry name" value="DUF1653"/>
    <property type="match status" value="1"/>
</dbReference>
<dbReference type="InterPro" id="IPR037135">
    <property type="entry name" value="DUF1653-like_dom_sf"/>
</dbReference>
<dbReference type="InterPro" id="IPR023387">
    <property type="entry name" value="DUF1653-like_dom"/>
</dbReference>
<feature type="domain" description="DUF1653" evidence="1">
    <location>
        <begin position="11"/>
        <end position="74"/>
    </location>
</feature>